<sequence>MAMAYELGYDECLTLLSSRRTGRVAVGAPDGPHIVPVNYTVHEGTIYIRTTPYSVLGTYGRNTQVAFEVDQVDDEERVGWSVVARGRCNAVLDPSEIRRINLHAGPQPWAAGHRTLLLALQWRELTGRRLAHDPAELAARP</sequence>
<organism evidence="1 2">
    <name type="scientific">Nocardioides marmoribigeumensis</name>
    <dbReference type="NCBI Taxonomy" id="433649"/>
    <lineage>
        <taxon>Bacteria</taxon>
        <taxon>Bacillati</taxon>
        <taxon>Actinomycetota</taxon>
        <taxon>Actinomycetes</taxon>
        <taxon>Propionibacteriales</taxon>
        <taxon>Nocardioidaceae</taxon>
        <taxon>Nocardioides</taxon>
    </lineage>
</organism>
<evidence type="ECO:0000313" key="2">
    <source>
        <dbReference type="Proteomes" id="UP001183648"/>
    </source>
</evidence>
<dbReference type="Pfam" id="PF12900">
    <property type="entry name" value="Pyridox_ox_2"/>
    <property type="match status" value="1"/>
</dbReference>
<evidence type="ECO:0000313" key="1">
    <source>
        <dbReference type="EMBL" id="MDR7361878.1"/>
    </source>
</evidence>
<proteinExistence type="predicted"/>
<dbReference type="RefSeq" id="WP_310300521.1">
    <property type="nucleotide sequence ID" value="NZ_BAAAPS010000008.1"/>
</dbReference>
<dbReference type="SUPFAM" id="SSF50475">
    <property type="entry name" value="FMN-binding split barrel"/>
    <property type="match status" value="1"/>
</dbReference>
<keyword evidence="2" id="KW-1185">Reference proteome</keyword>
<name>A0ABU2BTB9_9ACTN</name>
<accession>A0ABU2BTB9</accession>
<protein>
    <submittedName>
        <fullName evidence="1">Nitroimidazol reductase NimA-like FMN-containing flavoprotein (Pyridoxamine 5'-phosphate oxidase superfamily)</fullName>
    </submittedName>
</protein>
<dbReference type="EMBL" id="JAVDYG010000001">
    <property type="protein sequence ID" value="MDR7361878.1"/>
    <property type="molecule type" value="Genomic_DNA"/>
</dbReference>
<gene>
    <name evidence="1" type="ORF">J2S63_001431</name>
</gene>
<reference evidence="1 2" key="1">
    <citation type="submission" date="2023-07" db="EMBL/GenBank/DDBJ databases">
        <title>Sequencing the genomes of 1000 actinobacteria strains.</title>
        <authorList>
            <person name="Klenk H.-P."/>
        </authorList>
    </citation>
    <scope>NUCLEOTIDE SEQUENCE [LARGE SCALE GENOMIC DNA]</scope>
    <source>
        <strain evidence="1 2">DSM 19426</strain>
    </source>
</reference>
<comment type="caution">
    <text evidence="1">The sequence shown here is derived from an EMBL/GenBank/DDBJ whole genome shotgun (WGS) entry which is preliminary data.</text>
</comment>
<dbReference type="Proteomes" id="UP001183648">
    <property type="component" value="Unassembled WGS sequence"/>
</dbReference>
<dbReference type="InterPro" id="IPR024747">
    <property type="entry name" value="Pyridox_Oxase-rel"/>
</dbReference>
<dbReference type="InterPro" id="IPR012349">
    <property type="entry name" value="Split_barrel_FMN-bd"/>
</dbReference>
<dbReference type="Gene3D" id="2.30.110.10">
    <property type="entry name" value="Electron Transport, Fmn-binding Protein, Chain A"/>
    <property type="match status" value="1"/>
</dbReference>